<feature type="compositionally biased region" description="Acidic residues" evidence="1">
    <location>
        <begin position="388"/>
        <end position="399"/>
    </location>
</feature>
<feature type="transmembrane region" description="Helical" evidence="2">
    <location>
        <begin position="270"/>
        <end position="292"/>
    </location>
</feature>
<feature type="domain" description="Leucine rich repeat variant" evidence="3">
    <location>
        <begin position="110"/>
        <end position="166"/>
    </location>
</feature>
<feature type="region of interest" description="Disordered" evidence="1">
    <location>
        <begin position="164"/>
        <end position="266"/>
    </location>
</feature>
<feature type="compositionally biased region" description="Low complexity" evidence="1">
    <location>
        <begin position="223"/>
        <end position="238"/>
    </location>
</feature>
<evidence type="ECO:0000256" key="2">
    <source>
        <dbReference type="SAM" id="Phobius"/>
    </source>
</evidence>
<reference evidence="4 5" key="1">
    <citation type="submission" date="2020-04" db="EMBL/GenBank/DDBJ databases">
        <title>Nesterenkonia sp. nov., isolated from marine sediment.</title>
        <authorList>
            <person name="Zhang G."/>
        </authorList>
    </citation>
    <scope>NUCLEOTIDE SEQUENCE [LARGE SCALE GENOMIC DNA]</scope>
    <source>
        <strain evidence="4 5">MY13</strain>
    </source>
</reference>
<feature type="region of interest" description="Disordered" evidence="1">
    <location>
        <begin position="298"/>
        <end position="482"/>
    </location>
</feature>
<keyword evidence="2" id="KW-0472">Membrane</keyword>
<evidence type="ECO:0000256" key="1">
    <source>
        <dbReference type="SAM" id="MobiDB-lite"/>
    </source>
</evidence>
<feature type="region of interest" description="Disordered" evidence="1">
    <location>
        <begin position="61"/>
        <end position="140"/>
    </location>
</feature>
<evidence type="ECO:0000259" key="3">
    <source>
        <dbReference type="Pfam" id="PF25591"/>
    </source>
</evidence>
<proteinExistence type="predicted"/>
<dbReference type="RefSeq" id="WP_168886775.1">
    <property type="nucleotide sequence ID" value="NZ_JABAHY010000003.1"/>
</dbReference>
<name>A0A7X8TI97_9MICC</name>
<feature type="region of interest" description="Disordered" evidence="1">
    <location>
        <begin position="1"/>
        <end position="38"/>
    </location>
</feature>
<dbReference type="Proteomes" id="UP000523139">
    <property type="component" value="Unassembled WGS sequence"/>
</dbReference>
<comment type="caution">
    <text evidence="4">The sequence shown here is derived from an EMBL/GenBank/DDBJ whole genome shotgun (WGS) entry which is preliminary data.</text>
</comment>
<dbReference type="Pfam" id="PF25591">
    <property type="entry name" value="LRV_2"/>
    <property type="match status" value="2"/>
</dbReference>
<keyword evidence="2" id="KW-0812">Transmembrane</keyword>
<keyword evidence="5" id="KW-1185">Reference proteome</keyword>
<dbReference type="InterPro" id="IPR057893">
    <property type="entry name" value="LRV_2"/>
</dbReference>
<dbReference type="EMBL" id="JABAHY010000003">
    <property type="protein sequence ID" value="NLS09267.1"/>
    <property type="molecule type" value="Genomic_DNA"/>
</dbReference>
<feature type="compositionally biased region" description="Acidic residues" evidence="1">
    <location>
        <begin position="408"/>
        <end position="420"/>
    </location>
</feature>
<accession>A0A7X8TI97</accession>
<protein>
    <recommendedName>
        <fullName evidence="3">Leucine rich repeat variant domain-containing protein</fullName>
    </recommendedName>
</protein>
<organism evidence="4 5">
    <name type="scientific">Nesterenkonia sedimenti</name>
    <dbReference type="NCBI Taxonomy" id="1463632"/>
    <lineage>
        <taxon>Bacteria</taxon>
        <taxon>Bacillati</taxon>
        <taxon>Actinomycetota</taxon>
        <taxon>Actinomycetes</taxon>
        <taxon>Micrococcales</taxon>
        <taxon>Micrococcaceae</taxon>
        <taxon>Nesterenkonia</taxon>
    </lineage>
</organism>
<evidence type="ECO:0000313" key="4">
    <source>
        <dbReference type="EMBL" id="NLS09267.1"/>
    </source>
</evidence>
<evidence type="ECO:0000313" key="5">
    <source>
        <dbReference type="Proteomes" id="UP000523139"/>
    </source>
</evidence>
<dbReference type="AlphaFoldDB" id="A0A7X8TI97"/>
<feature type="compositionally biased region" description="Polar residues" evidence="1">
    <location>
        <begin position="473"/>
        <end position="482"/>
    </location>
</feature>
<feature type="compositionally biased region" description="Acidic residues" evidence="1">
    <location>
        <begin position="311"/>
        <end position="323"/>
    </location>
</feature>
<gene>
    <name evidence="4" type="ORF">HGQ17_04450</name>
</gene>
<sequence>MSNWPQGDPADRAADPSTTAAELHQLAANHPELRPAIAEHPNAYEGLLQWLGGLGDPQVDAALARRNQPLSEQPTQAMATGPEPDATDPDATQAIAPQELESQPEPSTEALKAADSNTSPAELHALATSNPEVRPQIAENPAAYPGLLEWLGSLGDPEVDAALARRNADQPPTAAADAESTTVMPAAAGTPEPTEEFGAVGGRQPYAEPEPEPEPEPDHYDQYAYAPGMAAPAYGHPGQYDPNAGYRPHAPWQEPHLEEEEEEEKKRGGLWALLIVLLLLLLATGAALYFIFFGNPFDDEEEGQGDQAKVEEEEAGEEEDPAEELTSVEPEAPQHDPEANAVSVPEVEGVSYSEGPGVVEIPENGLTISAEPEEGYEFPEGVQSQWDYEYEQQDEEVTPEEPTHDPDENLVEIPDVEGVEYSESGPEVEVTEEGLVITASPEEGYTFPDDAETRWEFDYEDEEEERPAPDGASNLSGFSAPSQNIHCELEDDSVVCTINDFDFSSPSGCGDSDVTLRVTDDGDAEVDCGTTISSQGASLQYGNAGTNGDFACTSDESGIECWSTRTGASFELAREGYSLNDAD</sequence>
<feature type="compositionally biased region" description="Polar residues" evidence="1">
    <location>
        <begin position="68"/>
        <end position="78"/>
    </location>
</feature>
<feature type="domain" description="Leucine rich repeat variant" evidence="3">
    <location>
        <begin position="8"/>
        <end position="66"/>
    </location>
</feature>
<keyword evidence="2" id="KW-1133">Transmembrane helix</keyword>